<name>A0A0G0YLW1_9BACT</name>
<dbReference type="AlphaFoldDB" id="A0A0G0YLW1"/>
<dbReference type="EMBL" id="LCBA01000007">
    <property type="protein sequence ID" value="KKS01298.1"/>
    <property type="molecule type" value="Genomic_DNA"/>
</dbReference>
<sequence>MKKWLYLCLVLPLFLVNCDGCSERTLPTVPSFDQLDKKAVRDSWLGGGSPGNVGVVIHTPGYEQGSNEYKNQMEATRQLQQAGCIGWVRPMAGTILLIILQEIIQAQWLLKLPEKSPILIRPSILPGRWTPKPI</sequence>
<protein>
    <submittedName>
        <fullName evidence="1">Uncharacterized protein</fullName>
    </submittedName>
</protein>
<accession>A0A0G0YLW1</accession>
<gene>
    <name evidence="1" type="ORF">UU54_C0007G0017</name>
</gene>
<dbReference type="Proteomes" id="UP000033903">
    <property type="component" value="Unassembled WGS sequence"/>
</dbReference>
<proteinExistence type="predicted"/>
<reference evidence="1 2" key="1">
    <citation type="journal article" date="2015" name="Nature">
        <title>rRNA introns, odd ribosomes, and small enigmatic genomes across a large radiation of phyla.</title>
        <authorList>
            <person name="Brown C.T."/>
            <person name="Hug L.A."/>
            <person name="Thomas B.C."/>
            <person name="Sharon I."/>
            <person name="Castelle C.J."/>
            <person name="Singh A."/>
            <person name="Wilkins M.J."/>
            <person name="Williams K.H."/>
            <person name="Banfield J.F."/>
        </authorList>
    </citation>
    <scope>NUCLEOTIDE SEQUENCE [LARGE SCALE GENOMIC DNA]</scope>
</reference>
<organism evidence="1 2">
    <name type="scientific">Candidatus Yanofskybacteria bacterium GW2011_GWA2_41_22</name>
    <dbReference type="NCBI Taxonomy" id="1619023"/>
    <lineage>
        <taxon>Bacteria</taxon>
        <taxon>Candidatus Yanofskyibacteriota</taxon>
    </lineage>
</organism>
<comment type="caution">
    <text evidence="1">The sequence shown here is derived from an EMBL/GenBank/DDBJ whole genome shotgun (WGS) entry which is preliminary data.</text>
</comment>
<evidence type="ECO:0000313" key="1">
    <source>
        <dbReference type="EMBL" id="KKS01298.1"/>
    </source>
</evidence>
<evidence type="ECO:0000313" key="2">
    <source>
        <dbReference type="Proteomes" id="UP000033903"/>
    </source>
</evidence>